<dbReference type="PROSITE" id="PS51405">
    <property type="entry name" value="HEME_HALOPEROXIDASE"/>
    <property type="match status" value="1"/>
</dbReference>
<dbReference type="EMBL" id="ANIX01004150">
    <property type="protein sequence ID" value="ETP02060.1"/>
    <property type="molecule type" value="Genomic_DNA"/>
</dbReference>
<accession>W2VUW0</accession>
<evidence type="ECO:0000256" key="1">
    <source>
        <dbReference type="ARBA" id="ARBA00001970"/>
    </source>
</evidence>
<dbReference type="AlphaFoldDB" id="W2VUW0"/>
<keyword evidence="3" id="KW-0349">Heme</keyword>
<keyword evidence="4" id="KW-0479">Metal-binding</keyword>
<organism evidence="9 10">
    <name type="scientific">Phytophthora nicotianae CJ01A1</name>
    <dbReference type="NCBI Taxonomy" id="1317063"/>
    <lineage>
        <taxon>Eukaryota</taxon>
        <taxon>Sar</taxon>
        <taxon>Stramenopiles</taxon>
        <taxon>Oomycota</taxon>
        <taxon>Peronosporomycetes</taxon>
        <taxon>Peronosporales</taxon>
        <taxon>Peronosporaceae</taxon>
        <taxon>Phytophthora</taxon>
    </lineage>
</organism>
<evidence type="ECO:0000256" key="3">
    <source>
        <dbReference type="ARBA" id="ARBA00022617"/>
    </source>
</evidence>
<dbReference type="GO" id="GO:0004601">
    <property type="term" value="F:peroxidase activity"/>
    <property type="evidence" value="ECO:0007669"/>
    <property type="project" value="UniProtKB-KW"/>
</dbReference>
<feature type="domain" description="Heme haloperoxidase family profile" evidence="8">
    <location>
        <begin position="19"/>
        <end position="187"/>
    </location>
</feature>
<evidence type="ECO:0000313" key="9">
    <source>
        <dbReference type="EMBL" id="ETP02060.1"/>
    </source>
</evidence>
<evidence type="ECO:0000256" key="2">
    <source>
        <dbReference type="ARBA" id="ARBA00022559"/>
    </source>
</evidence>
<evidence type="ECO:0000256" key="6">
    <source>
        <dbReference type="ARBA" id="ARBA00023004"/>
    </source>
</evidence>
<comment type="caution">
    <text evidence="9">The sequence shown here is derived from an EMBL/GenBank/DDBJ whole genome shotgun (WGS) entry which is preliminary data.</text>
</comment>
<reference evidence="9 10" key="1">
    <citation type="submission" date="2013-11" db="EMBL/GenBank/DDBJ databases">
        <title>The Genome Sequence of Phytophthora parasitica CJ01A1.</title>
        <authorList>
            <consortium name="The Broad Institute Genomics Platform"/>
            <person name="Russ C."/>
            <person name="Tyler B."/>
            <person name="Panabieres F."/>
            <person name="Shan W."/>
            <person name="Tripathy S."/>
            <person name="Grunwald N."/>
            <person name="Machado M."/>
            <person name="Johnson C.S."/>
            <person name="Walker B."/>
            <person name="Young S.K."/>
            <person name="Zeng Q."/>
            <person name="Gargeya S."/>
            <person name="Fitzgerald M."/>
            <person name="Haas B."/>
            <person name="Abouelleil A."/>
            <person name="Allen A.W."/>
            <person name="Alvarado L."/>
            <person name="Arachchi H.M."/>
            <person name="Berlin A.M."/>
            <person name="Chapman S.B."/>
            <person name="Gainer-Dewar J."/>
            <person name="Goldberg J."/>
            <person name="Griggs A."/>
            <person name="Gujja S."/>
            <person name="Hansen M."/>
            <person name="Howarth C."/>
            <person name="Imamovic A."/>
            <person name="Ireland A."/>
            <person name="Larimer J."/>
            <person name="McCowan C."/>
            <person name="Murphy C."/>
            <person name="Pearson M."/>
            <person name="Poon T.W."/>
            <person name="Priest M."/>
            <person name="Roberts A."/>
            <person name="Saif S."/>
            <person name="Shea T."/>
            <person name="Sisk P."/>
            <person name="Sykes S."/>
            <person name="Wortman J."/>
            <person name="Nusbaum C."/>
            <person name="Birren B."/>
        </authorList>
    </citation>
    <scope>NUCLEOTIDE SEQUENCE [LARGE SCALE GENOMIC DNA]</scope>
    <source>
        <strain evidence="9 10">CJ01A1</strain>
    </source>
</reference>
<evidence type="ECO:0000256" key="7">
    <source>
        <dbReference type="ARBA" id="ARBA00025795"/>
    </source>
</evidence>
<dbReference type="InterPro" id="IPR000028">
    <property type="entry name" value="Chloroperoxidase"/>
</dbReference>
<keyword evidence="2" id="KW-0575">Peroxidase</keyword>
<evidence type="ECO:0000256" key="5">
    <source>
        <dbReference type="ARBA" id="ARBA00023002"/>
    </source>
</evidence>
<evidence type="ECO:0000313" key="10">
    <source>
        <dbReference type="Proteomes" id="UP000018958"/>
    </source>
</evidence>
<name>W2VUW0_PHYNI</name>
<keyword evidence="5" id="KW-0560">Oxidoreductase</keyword>
<dbReference type="Proteomes" id="UP000018958">
    <property type="component" value="Unassembled WGS sequence"/>
</dbReference>
<evidence type="ECO:0000259" key="8">
    <source>
        <dbReference type="PROSITE" id="PS51405"/>
    </source>
</evidence>
<dbReference type="GO" id="GO:0046872">
    <property type="term" value="F:metal ion binding"/>
    <property type="evidence" value="ECO:0007669"/>
    <property type="project" value="UniProtKB-KW"/>
</dbReference>
<gene>
    <name evidence="9" type="ORF">F441_20776</name>
</gene>
<dbReference type="PANTHER" id="PTHR33577:SF9">
    <property type="entry name" value="PEROXIDASE STCC"/>
    <property type="match status" value="1"/>
</dbReference>
<evidence type="ECO:0000256" key="4">
    <source>
        <dbReference type="ARBA" id="ARBA00022723"/>
    </source>
</evidence>
<sequence length="187" mass="21112">MPPDHQEECHHFHFFSHLRWHAPIQSLPVPSVGRRRLRLSSSKLRSKPSPSVFNSLANHGYLPRDGKELTPQLIRDAIMDVFNVDEGLVERLTRPLPPQLTLADLSVHGFIEHDASLVHDDTVDGKLNKHTMAKVRKERETQCKKENPEYALLVKAQATAYGESALLLIAMRDYESKTISAQVVHGG</sequence>
<dbReference type="Pfam" id="PF01328">
    <property type="entry name" value="Peroxidase_2"/>
    <property type="match status" value="1"/>
</dbReference>
<dbReference type="Gene3D" id="1.10.489.10">
    <property type="entry name" value="Chloroperoxidase-like"/>
    <property type="match status" value="2"/>
</dbReference>
<dbReference type="SUPFAM" id="SSF47571">
    <property type="entry name" value="Cloroperoxidase"/>
    <property type="match status" value="1"/>
</dbReference>
<keyword evidence="6" id="KW-0408">Iron</keyword>
<comment type="cofactor">
    <cofactor evidence="1">
        <name>heme b</name>
        <dbReference type="ChEBI" id="CHEBI:60344"/>
    </cofactor>
</comment>
<dbReference type="PANTHER" id="PTHR33577">
    <property type="entry name" value="STERIGMATOCYSTIN BIOSYNTHESIS PEROXIDASE STCC-RELATED"/>
    <property type="match status" value="1"/>
</dbReference>
<proteinExistence type="inferred from homology"/>
<dbReference type="InterPro" id="IPR036851">
    <property type="entry name" value="Chloroperoxidase-like_sf"/>
</dbReference>
<comment type="similarity">
    <text evidence="7">Belongs to the chloroperoxidase family.</text>
</comment>
<protein>
    <recommendedName>
        <fullName evidence="8">Heme haloperoxidase family profile domain-containing protein</fullName>
    </recommendedName>
</protein>